<evidence type="ECO:0000259" key="5">
    <source>
        <dbReference type="Pfam" id="PF00534"/>
    </source>
</evidence>
<evidence type="ECO:0000256" key="4">
    <source>
        <dbReference type="SAM" id="MobiDB-lite"/>
    </source>
</evidence>
<evidence type="ECO:0000313" key="9">
    <source>
        <dbReference type="EMBL" id="QPS34822.1"/>
    </source>
</evidence>
<dbReference type="InterPro" id="IPR001296">
    <property type="entry name" value="Glyco_trans_1"/>
</dbReference>
<evidence type="ECO:0000256" key="2">
    <source>
        <dbReference type="ARBA" id="ARBA00022676"/>
    </source>
</evidence>
<evidence type="ECO:0000313" key="8">
    <source>
        <dbReference type="EMBL" id="PAK97128.1"/>
    </source>
</evidence>
<keyword evidence="2 10" id="KW-0328">Glycosyltransferase</keyword>
<dbReference type="RefSeq" id="WP_063250400.1">
    <property type="nucleotide sequence ID" value="NZ_CAACXN010000015.1"/>
</dbReference>
<dbReference type="Gene3D" id="3.40.50.2000">
    <property type="entry name" value="Glycogen Phosphorylase B"/>
    <property type="match status" value="2"/>
</dbReference>
<dbReference type="AlphaFoldDB" id="A0A165DPX0"/>
<dbReference type="Proteomes" id="UP000216867">
    <property type="component" value="Unassembled WGS sequence"/>
</dbReference>
<gene>
    <name evidence="10" type="primary">mshA_3</name>
    <name evidence="7" type="ORF">AVW13_13940</name>
    <name evidence="8" type="ORF">B8X04_00685</name>
    <name evidence="9" type="ORF">I6G59_05805</name>
    <name evidence="10" type="ORF">NCTC12391_02925</name>
</gene>
<protein>
    <recommendedName>
        <fullName evidence="1">D-inositol 3-phosphate glycosyltransferase</fullName>
    </recommendedName>
</protein>
<evidence type="ECO:0000256" key="3">
    <source>
        <dbReference type="ARBA" id="ARBA00022679"/>
    </source>
</evidence>
<dbReference type="PANTHER" id="PTHR45947:SF3">
    <property type="entry name" value="SULFOQUINOVOSYL TRANSFERASE SQD2"/>
    <property type="match status" value="1"/>
</dbReference>
<dbReference type="Proteomes" id="UP000076612">
    <property type="component" value="Unassembled WGS sequence"/>
</dbReference>
<sequence length="402" mass="42862">MNRPLRILVIADYRYPLREPLRGGLETHEWNLVRELRRRGHDVTLAAKEGSDFLENSPPALVYPELPWPLSAPRSDAHLPDEVAAHQAACLHTVMDHLAVEGRGFDVVHNHAVSTVPLTRAAEIPVPLFTTLHTPPRMDLVDVIDSAGAERVFTVSRYAQSSWANAGVATDVVTNGADATVWPLGAGGPGLCWFGRIVPEKYPHLAVDVATRIGVPLRIIGPIGDPDYFDAYVAPAIARSHGLVDYLGCLSQRETAEVVGASAATVVTPMWNEPFGQVVIESLFCGTPVVALERGAFADLYSDVDGVTLVPAARADDEVLDDLAEATRRVLTASSSGAVGTARARIRDHAVSRFSVGACAEVLLDRFTAAVAARTPDLGTVGPDREGSRLGASRLARTGGAG</sequence>
<evidence type="ECO:0000313" key="10">
    <source>
        <dbReference type="EMBL" id="VEW14776.1"/>
    </source>
</evidence>
<evidence type="ECO:0000313" key="14">
    <source>
        <dbReference type="Proteomes" id="UP000594979"/>
    </source>
</evidence>
<dbReference type="Proteomes" id="UP000386281">
    <property type="component" value="Unassembled WGS sequence"/>
</dbReference>
<reference evidence="7" key="2">
    <citation type="submission" date="2016-01" db="EMBL/GenBank/DDBJ databases">
        <authorList>
            <person name="Hong K.W."/>
        </authorList>
    </citation>
    <scope>NUCLEOTIDE SEQUENCE</scope>
    <source>
        <strain evidence="7">M40</strain>
    </source>
</reference>
<evidence type="ECO:0000256" key="1">
    <source>
        <dbReference type="ARBA" id="ARBA00021292"/>
    </source>
</evidence>
<feature type="domain" description="Glycosyltransferase subfamily 4-like N-terminal" evidence="6">
    <location>
        <begin position="23"/>
        <end position="179"/>
    </location>
</feature>
<dbReference type="Pfam" id="PF00534">
    <property type="entry name" value="Glycos_transf_1"/>
    <property type="match status" value="1"/>
</dbReference>
<reference evidence="9 14" key="5">
    <citation type="submission" date="2020-12" db="EMBL/GenBank/DDBJ databases">
        <title>FDA dAtabase for Regulatory Grade micrObial Sequences (FDA-ARGOS): Supporting development and validation of Infectious Disease Dx tests.</title>
        <authorList>
            <person name="Sproer C."/>
            <person name="Gronow S."/>
            <person name="Severitt S."/>
            <person name="Schroder I."/>
            <person name="Tallon L."/>
            <person name="Sadzewicz L."/>
            <person name="Zhao X."/>
            <person name="Boylan J."/>
            <person name="Ott S."/>
            <person name="Bowen H."/>
            <person name="Vavikolanu K."/>
            <person name="Mehta A."/>
            <person name="Aluvathingal J."/>
            <person name="Nadendla S."/>
            <person name="Lowell S."/>
            <person name="Myers T."/>
            <person name="Yan Y."/>
            <person name="Sichtig H."/>
        </authorList>
    </citation>
    <scope>NUCLEOTIDE SEQUENCE [LARGE SCALE GENOMIC DNA]</scope>
    <source>
        <strain evidence="9 14">FDAARGOS_902</strain>
    </source>
</reference>
<dbReference type="Proteomes" id="UP000594979">
    <property type="component" value="Chromosome"/>
</dbReference>
<dbReference type="EMBL" id="CAACXN010000015">
    <property type="protein sequence ID" value="VEW14776.1"/>
    <property type="molecule type" value="Genomic_DNA"/>
</dbReference>
<dbReference type="EMBL" id="NCWY01000001">
    <property type="protein sequence ID" value="PAK97128.1"/>
    <property type="molecule type" value="Genomic_DNA"/>
</dbReference>
<dbReference type="EMBL" id="LQQR01000027">
    <property type="protein sequence ID" value="KZE17188.1"/>
    <property type="molecule type" value="Genomic_DNA"/>
</dbReference>
<evidence type="ECO:0000259" key="6">
    <source>
        <dbReference type="Pfam" id="PF13439"/>
    </source>
</evidence>
<reference evidence="11" key="1">
    <citation type="submission" date="2016-01" db="EMBL/GenBank/DDBJ databases">
        <title>Draft genome of Chromobacterium sp. F49.</title>
        <authorList>
            <person name="Hong K.W."/>
        </authorList>
    </citation>
    <scope>NUCLEOTIDE SEQUENCE [LARGE SCALE GENOMIC DNA]</scope>
    <source>
        <strain evidence="11">M40</strain>
    </source>
</reference>
<dbReference type="GO" id="GO:1901137">
    <property type="term" value="P:carbohydrate derivative biosynthetic process"/>
    <property type="evidence" value="ECO:0007669"/>
    <property type="project" value="UniProtKB-ARBA"/>
</dbReference>
<dbReference type="PANTHER" id="PTHR45947">
    <property type="entry name" value="SULFOQUINOVOSYL TRANSFERASE SQD2"/>
    <property type="match status" value="1"/>
</dbReference>
<evidence type="ECO:0000313" key="7">
    <source>
        <dbReference type="EMBL" id="KZE17188.1"/>
    </source>
</evidence>
<name>A0A165DPX0_9MICO</name>
<dbReference type="SUPFAM" id="SSF53756">
    <property type="entry name" value="UDP-Glycosyltransferase/glycogen phosphorylase"/>
    <property type="match status" value="1"/>
</dbReference>
<keyword evidence="3 10" id="KW-0808">Transferase</keyword>
<feature type="region of interest" description="Disordered" evidence="4">
    <location>
        <begin position="378"/>
        <end position="402"/>
    </location>
</feature>
<feature type="domain" description="Glycosyl transferase family 1" evidence="5">
    <location>
        <begin position="193"/>
        <end position="307"/>
    </location>
</feature>
<dbReference type="GO" id="GO:0016757">
    <property type="term" value="F:glycosyltransferase activity"/>
    <property type="evidence" value="ECO:0007669"/>
    <property type="project" value="UniProtKB-KW"/>
</dbReference>
<dbReference type="KEGG" id="bcau:I6G59_05805"/>
<dbReference type="GeneID" id="99774906"/>
<reference evidence="8 12" key="3">
    <citation type="submission" date="2017-04" db="EMBL/GenBank/DDBJ databases">
        <title>Kefir bacterial isolates.</title>
        <authorList>
            <person name="Kim Y."/>
            <person name="Blasche S."/>
            <person name="Patil K.R."/>
        </authorList>
    </citation>
    <scope>NUCLEOTIDE SEQUENCE [LARGE SCALE GENOMIC DNA]</scope>
    <source>
        <strain evidence="8 12">OG2</strain>
    </source>
</reference>
<evidence type="ECO:0000313" key="11">
    <source>
        <dbReference type="Proteomes" id="UP000076612"/>
    </source>
</evidence>
<reference evidence="10 13" key="4">
    <citation type="submission" date="2019-02" db="EMBL/GenBank/DDBJ databases">
        <authorList>
            <consortium name="Pathogen Informatics"/>
        </authorList>
    </citation>
    <scope>NUCLEOTIDE SEQUENCE [LARGE SCALE GENOMIC DNA]</scope>
    <source>
        <strain evidence="10 13">3012STDY7078520</strain>
    </source>
</reference>
<dbReference type="STRING" id="33889.AVW13_13940"/>
<organism evidence="10 13">
    <name type="scientific">Brevibacterium casei</name>
    <dbReference type="NCBI Taxonomy" id="33889"/>
    <lineage>
        <taxon>Bacteria</taxon>
        <taxon>Bacillati</taxon>
        <taxon>Actinomycetota</taxon>
        <taxon>Actinomycetes</taxon>
        <taxon>Micrococcales</taxon>
        <taxon>Brevibacteriaceae</taxon>
        <taxon>Brevibacterium</taxon>
    </lineage>
</organism>
<dbReference type="Pfam" id="PF13439">
    <property type="entry name" value="Glyco_transf_4"/>
    <property type="match status" value="1"/>
</dbReference>
<dbReference type="EMBL" id="CP065682">
    <property type="protein sequence ID" value="QPS34822.1"/>
    <property type="molecule type" value="Genomic_DNA"/>
</dbReference>
<evidence type="ECO:0000313" key="13">
    <source>
        <dbReference type="Proteomes" id="UP000386281"/>
    </source>
</evidence>
<dbReference type="InterPro" id="IPR050194">
    <property type="entry name" value="Glycosyltransferase_grp1"/>
</dbReference>
<accession>A0A165DPX0</accession>
<proteinExistence type="predicted"/>
<dbReference type="InterPro" id="IPR028098">
    <property type="entry name" value="Glyco_trans_4-like_N"/>
</dbReference>
<evidence type="ECO:0000313" key="12">
    <source>
        <dbReference type="Proteomes" id="UP000216867"/>
    </source>
</evidence>